<gene>
    <name evidence="2" type="ORF">GALMADRAFT_917091</name>
</gene>
<evidence type="ECO:0000313" key="2">
    <source>
        <dbReference type="EMBL" id="KDR69611.1"/>
    </source>
</evidence>
<protein>
    <submittedName>
        <fullName evidence="2">Uncharacterized protein</fullName>
    </submittedName>
</protein>
<feature type="compositionally biased region" description="Pro residues" evidence="1">
    <location>
        <begin position="28"/>
        <end position="40"/>
    </location>
</feature>
<feature type="region of interest" description="Disordered" evidence="1">
    <location>
        <begin position="1"/>
        <end position="40"/>
    </location>
</feature>
<evidence type="ECO:0000256" key="1">
    <source>
        <dbReference type="SAM" id="MobiDB-lite"/>
    </source>
</evidence>
<organism evidence="2 3">
    <name type="scientific">Galerina marginata (strain CBS 339.88)</name>
    <dbReference type="NCBI Taxonomy" id="685588"/>
    <lineage>
        <taxon>Eukaryota</taxon>
        <taxon>Fungi</taxon>
        <taxon>Dikarya</taxon>
        <taxon>Basidiomycota</taxon>
        <taxon>Agaricomycotina</taxon>
        <taxon>Agaricomycetes</taxon>
        <taxon>Agaricomycetidae</taxon>
        <taxon>Agaricales</taxon>
        <taxon>Agaricineae</taxon>
        <taxon>Strophariaceae</taxon>
        <taxon>Galerina</taxon>
    </lineage>
</organism>
<accession>A0A067SFC6</accession>
<dbReference type="AlphaFoldDB" id="A0A067SFC6"/>
<dbReference type="Proteomes" id="UP000027222">
    <property type="component" value="Unassembled WGS sequence"/>
</dbReference>
<reference evidence="3" key="1">
    <citation type="journal article" date="2014" name="Proc. Natl. Acad. Sci. U.S.A.">
        <title>Extensive sampling of basidiomycete genomes demonstrates inadequacy of the white-rot/brown-rot paradigm for wood decay fungi.</title>
        <authorList>
            <person name="Riley R."/>
            <person name="Salamov A.A."/>
            <person name="Brown D.W."/>
            <person name="Nagy L.G."/>
            <person name="Floudas D."/>
            <person name="Held B.W."/>
            <person name="Levasseur A."/>
            <person name="Lombard V."/>
            <person name="Morin E."/>
            <person name="Otillar R."/>
            <person name="Lindquist E.A."/>
            <person name="Sun H."/>
            <person name="LaButti K.M."/>
            <person name="Schmutz J."/>
            <person name="Jabbour D."/>
            <person name="Luo H."/>
            <person name="Baker S.E."/>
            <person name="Pisabarro A.G."/>
            <person name="Walton J.D."/>
            <person name="Blanchette R.A."/>
            <person name="Henrissat B."/>
            <person name="Martin F."/>
            <person name="Cullen D."/>
            <person name="Hibbett D.S."/>
            <person name="Grigoriev I.V."/>
        </authorList>
    </citation>
    <scope>NUCLEOTIDE SEQUENCE [LARGE SCALE GENOMIC DNA]</scope>
    <source>
        <strain evidence="3">CBS 339.88</strain>
    </source>
</reference>
<feature type="compositionally biased region" description="Acidic residues" evidence="1">
    <location>
        <begin position="343"/>
        <end position="352"/>
    </location>
</feature>
<sequence length="352" mass="38856">MTKSALIFPASEGLPPGKEAPFPQSNGPRPPRSFVPSAPSPLAPFRPNDGLIKHDPCSLSNLKLKPTFKLGLYDRPTRRPRVAVVIPCPTPAPAMVLVLVVNVLTLLCSLHRRSDSRFRRMECRAQPPPPPSWMPGTWYKFQLARRQVLGLRPQRSTLTSRFVPRTPNSTSSSRSVTGGGGAGLPRGYRVGPRLALEHGGDEKFPVVPSAPSPSSSPLAYITPHVLRIPSFLPLASRTSSSSSLPLVNLLFLFFLVSNCPGNQNRKRNWNQLRAQRLLIKLDFEREATSTCPSLICMTHSQDLLAGQARPSALVTRARTRTSGRRRRRKRRRSGNRTRRGGEGGEEETAYSP</sequence>
<evidence type="ECO:0000313" key="3">
    <source>
        <dbReference type="Proteomes" id="UP000027222"/>
    </source>
</evidence>
<proteinExistence type="predicted"/>
<feature type="region of interest" description="Disordered" evidence="1">
    <location>
        <begin position="307"/>
        <end position="352"/>
    </location>
</feature>
<feature type="region of interest" description="Disordered" evidence="1">
    <location>
        <begin position="160"/>
        <end position="187"/>
    </location>
</feature>
<keyword evidence="3" id="KW-1185">Reference proteome</keyword>
<dbReference type="EMBL" id="KL142401">
    <property type="protein sequence ID" value="KDR69611.1"/>
    <property type="molecule type" value="Genomic_DNA"/>
</dbReference>
<feature type="compositionally biased region" description="Basic residues" evidence="1">
    <location>
        <begin position="317"/>
        <end position="338"/>
    </location>
</feature>
<dbReference type="HOGENOM" id="CLU_787654_0_0_1"/>
<name>A0A067SFC6_GALM3</name>